<dbReference type="EMBL" id="CMVM020000057">
    <property type="status" value="NOT_ANNOTATED_CDS"/>
    <property type="molecule type" value="Genomic_DNA"/>
</dbReference>
<dbReference type="AlphaFoldDB" id="A0A8R1XSL7"/>
<feature type="region of interest" description="Disordered" evidence="1">
    <location>
        <begin position="37"/>
        <end position="56"/>
    </location>
</feature>
<name>A0A8R1XSL7_ONCVO</name>
<sequence>MVDSSSMVGSGIGKAVPEVPGGTFLFSITYTHTHTHTHTTTTTTTTQPTTTTRRTTTTLSSSYRRSSYRDGWKILLTHNNEHSSQNQPASVWCGDGAACCMLGWLLWWYMFAKKNPAISQYKGILNR</sequence>
<evidence type="ECO:0000256" key="1">
    <source>
        <dbReference type="SAM" id="MobiDB-lite"/>
    </source>
</evidence>
<feature type="compositionally biased region" description="Low complexity" evidence="1">
    <location>
        <begin position="38"/>
        <end position="56"/>
    </location>
</feature>
<reference evidence="3" key="1">
    <citation type="submission" date="2013-10" db="EMBL/GenBank/DDBJ databases">
        <title>Genome sequencing of Onchocerca volvulus.</title>
        <authorList>
            <person name="Cotton J."/>
            <person name="Tsai J."/>
            <person name="Stanley E."/>
            <person name="Tracey A."/>
            <person name="Holroyd N."/>
            <person name="Lustigman S."/>
            <person name="Berriman M."/>
        </authorList>
    </citation>
    <scope>NUCLEOTIDE SEQUENCE</scope>
</reference>
<evidence type="ECO:0000313" key="2">
    <source>
        <dbReference type="EnsemblMetazoa" id="OVOC1832.1"/>
    </source>
</evidence>
<proteinExistence type="predicted"/>
<protein>
    <submittedName>
        <fullName evidence="2">Uncharacterized protein</fullName>
    </submittedName>
</protein>
<organism evidence="2 3">
    <name type="scientific">Onchocerca volvulus</name>
    <dbReference type="NCBI Taxonomy" id="6282"/>
    <lineage>
        <taxon>Eukaryota</taxon>
        <taxon>Metazoa</taxon>
        <taxon>Ecdysozoa</taxon>
        <taxon>Nematoda</taxon>
        <taxon>Chromadorea</taxon>
        <taxon>Rhabditida</taxon>
        <taxon>Spirurina</taxon>
        <taxon>Spiruromorpha</taxon>
        <taxon>Filarioidea</taxon>
        <taxon>Onchocercidae</taxon>
        <taxon>Onchocerca</taxon>
    </lineage>
</organism>
<reference evidence="2" key="2">
    <citation type="submission" date="2022-06" db="UniProtKB">
        <authorList>
            <consortium name="EnsemblMetazoa"/>
        </authorList>
    </citation>
    <scope>IDENTIFICATION</scope>
</reference>
<keyword evidence="3" id="KW-1185">Reference proteome</keyword>
<evidence type="ECO:0000313" key="3">
    <source>
        <dbReference type="Proteomes" id="UP000024404"/>
    </source>
</evidence>
<dbReference type="EnsemblMetazoa" id="OVOC1832.1">
    <property type="protein sequence ID" value="OVOC1832.1"/>
    <property type="gene ID" value="WBGene00238641"/>
</dbReference>
<accession>A0A8R1XSL7</accession>
<dbReference type="Proteomes" id="UP000024404">
    <property type="component" value="Unassembled WGS sequence"/>
</dbReference>